<evidence type="ECO:0000313" key="1">
    <source>
        <dbReference type="EMBL" id="GGL58688.1"/>
    </source>
</evidence>
<sequence>MSSSRGKPIARTSLFGLTTALLLGLSGCGEEELAVGETDVPDIRGEDDFTDPYTGEYDEQFREDVDVYAGTEVTVTAQVDDVLGPNSFTIVGPDDTSVEPLLVLVADEVPDLEAGLPVTVAATAAQEFDVAEVETQLGVDLEDEQYEEWEDQPFLLATIVEASAE</sequence>
<reference evidence="1" key="4">
    <citation type="submission" date="2024-05" db="EMBL/GenBank/DDBJ databases">
        <authorList>
            <person name="Sun Q."/>
            <person name="Zhou Y."/>
        </authorList>
    </citation>
    <scope>NUCLEOTIDE SEQUENCE</scope>
    <source>
        <strain evidence="1">CGMCC 4.5581</strain>
    </source>
</reference>
<dbReference type="EMBL" id="BMMI01000002">
    <property type="protein sequence ID" value="GGL58688.1"/>
    <property type="molecule type" value="Genomic_DNA"/>
</dbReference>
<dbReference type="Proteomes" id="UP000552836">
    <property type="component" value="Unassembled WGS sequence"/>
</dbReference>
<dbReference type="EMBL" id="JAAMPA010000001">
    <property type="protein sequence ID" value="NIH68618.1"/>
    <property type="molecule type" value="Genomic_DNA"/>
</dbReference>
<organism evidence="2 3">
    <name type="scientific">Modestobacter marinus</name>
    <dbReference type="NCBI Taxonomy" id="477641"/>
    <lineage>
        <taxon>Bacteria</taxon>
        <taxon>Bacillati</taxon>
        <taxon>Actinomycetota</taxon>
        <taxon>Actinomycetes</taxon>
        <taxon>Geodermatophilales</taxon>
        <taxon>Geodermatophilaceae</taxon>
        <taxon>Modestobacter</taxon>
    </lineage>
</organism>
<protein>
    <recommendedName>
        <fullName evidence="5">Lipoprotein</fullName>
    </recommendedName>
</protein>
<dbReference type="PROSITE" id="PS51257">
    <property type="entry name" value="PROKAR_LIPOPROTEIN"/>
    <property type="match status" value="1"/>
</dbReference>
<evidence type="ECO:0008006" key="5">
    <source>
        <dbReference type="Google" id="ProtNLM"/>
    </source>
</evidence>
<name>A0A846LT58_9ACTN</name>
<proteinExistence type="predicted"/>
<comment type="caution">
    <text evidence="2">The sequence shown here is derived from an EMBL/GenBank/DDBJ whole genome shotgun (WGS) entry which is preliminary data.</text>
</comment>
<accession>A0A846LT58</accession>
<evidence type="ECO:0000313" key="3">
    <source>
        <dbReference type="Proteomes" id="UP000552836"/>
    </source>
</evidence>
<dbReference type="AlphaFoldDB" id="A0A846LT58"/>
<reference evidence="4" key="2">
    <citation type="journal article" date="2019" name="Int. J. Syst. Evol. Microbiol.">
        <title>The Global Catalogue of Microorganisms (GCM) 10K type strain sequencing project: providing services to taxonomists for standard genome sequencing and annotation.</title>
        <authorList>
            <consortium name="The Broad Institute Genomics Platform"/>
            <consortium name="The Broad Institute Genome Sequencing Center for Infectious Disease"/>
            <person name="Wu L."/>
            <person name="Ma J."/>
        </authorList>
    </citation>
    <scope>NUCLEOTIDE SEQUENCE [LARGE SCALE GENOMIC DNA]</scope>
    <source>
        <strain evidence="4">CGMCC 4.5581</strain>
    </source>
</reference>
<keyword evidence="4" id="KW-1185">Reference proteome</keyword>
<reference evidence="1" key="1">
    <citation type="journal article" date="2014" name="Int. J. Syst. Evol. Microbiol.">
        <title>Complete genome of a new Firmicutes species belonging to the dominant human colonic microbiota ('Ruminococcus bicirculans') reveals two chromosomes and a selective capacity to utilize plant glucans.</title>
        <authorList>
            <consortium name="NISC Comparative Sequencing Program"/>
            <person name="Wegmann U."/>
            <person name="Louis P."/>
            <person name="Goesmann A."/>
            <person name="Henrissat B."/>
            <person name="Duncan S.H."/>
            <person name="Flint H.J."/>
        </authorList>
    </citation>
    <scope>NUCLEOTIDE SEQUENCE</scope>
    <source>
        <strain evidence="1">CGMCC 4.5581</strain>
    </source>
</reference>
<dbReference type="Proteomes" id="UP000648663">
    <property type="component" value="Unassembled WGS sequence"/>
</dbReference>
<evidence type="ECO:0000313" key="2">
    <source>
        <dbReference type="EMBL" id="NIH68618.1"/>
    </source>
</evidence>
<dbReference type="RefSeq" id="WP_166755806.1">
    <property type="nucleotide sequence ID" value="NZ_BAABJU010000023.1"/>
</dbReference>
<evidence type="ECO:0000313" key="4">
    <source>
        <dbReference type="Proteomes" id="UP000648663"/>
    </source>
</evidence>
<reference evidence="2 3" key="3">
    <citation type="submission" date="2020-02" db="EMBL/GenBank/DDBJ databases">
        <title>Sequencing the genomes of 1000 actinobacteria strains.</title>
        <authorList>
            <person name="Klenk H.-P."/>
        </authorList>
    </citation>
    <scope>NUCLEOTIDE SEQUENCE [LARGE SCALE GENOMIC DNA]</scope>
    <source>
        <strain evidence="2 3">DSM 45201</strain>
    </source>
</reference>
<gene>
    <name evidence="2" type="ORF">FB380_003064</name>
    <name evidence="1" type="ORF">GCM10011589_13400</name>
</gene>